<organism evidence="2 3">
    <name type="scientific">Viridothelium virens</name>
    <name type="common">Speckled blister lichen</name>
    <name type="synonym">Trypethelium virens</name>
    <dbReference type="NCBI Taxonomy" id="1048519"/>
    <lineage>
        <taxon>Eukaryota</taxon>
        <taxon>Fungi</taxon>
        <taxon>Dikarya</taxon>
        <taxon>Ascomycota</taxon>
        <taxon>Pezizomycotina</taxon>
        <taxon>Dothideomycetes</taxon>
        <taxon>Dothideomycetes incertae sedis</taxon>
        <taxon>Trypetheliales</taxon>
        <taxon>Trypetheliaceae</taxon>
        <taxon>Viridothelium</taxon>
    </lineage>
</organism>
<dbReference type="SUPFAM" id="SSF52047">
    <property type="entry name" value="RNI-like"/>
    <property type="match status" value="1"/>
</dbReference>
<dbReference type="Gene3D" id="3.80.10.10">
    <property type="entry name" value="Ribonuclease Inhibitor"/>
    <property type="match status" value="1"/>
</dbReference>
<gene>
    <name evidence="2" type="ORF">EV356DRAFT_514305</name>
</gene>
<dbReference type="SMART" id="SM00256">
    <property type="entry name" value="FBOX"/>
    <property type="match status" value="1"/>
</dbReference>
<reference evidence="2" key="1">
    <citation type="journal article" date="2020" name="Stud. Mycol.">
        <title>101 Dothideomycetes genomes: a test case for predicting lifestyles and emergence of pathogens.</title>
        <authorList>
            <person name="Haridas S."/>
            <person name="Albert R."/>
            <person name="Binder M."/>
            <person name="Bloem J."/>
            <person name="Labutti K."/>
            <person name="Salamov A."/>
            <person name="Andreopoulos B."/>
            <person name="Baker S."/>
            <person name="Barry K."/>
            <person name="Bills G."/>
            <person name="Bluhm B."/>
            <person name="Cannon C."/>
            <person name="Castanera R."/>
            <person name="Culley D."/>
            <person name="Daum C."/>
            <person name="Ezra D."/>
            <person name="Gonzalez J."/>
            <person name="Henrissat B."/>
            <person name="Kuo A."/>
            <person name="Liang C."/>
            <person name="Lipzen A."/>
            <person name="Lutzoni F."/>
            <person name="Magnuson J."/>
            <person name="Mondo S."/>
            <person name="Nolan M."/>
            <person name="Ohm R."/>
            <person name="Pangilinan J."/>
            <person name="Park H.-J."/>
            <person name="Ramirez L."/>
            <person name="Alfaro M."/>
            <person name="Sun H."/>
            <person name="Tritt A."/>
            <person name="Yoshinaga Y."/>
            <person name="Zwiers L.-H."/>
            <person name="Turgeon B."/>
            <person name="Goodwin S."/>
            <person name="Spatafora J."/>
            <person name="Crous P."/>
            <person name="Grigoriev I."/>
        </authorList>
    </citation>
    <scope>NUCLEOTIDE SEQUENCE</scope>
    <source>
        <strain evidence="2">Tuck. ex Michener</strain>
    </source>
</reference>
<dbReference type="PROSITE" id="PS50181">
    <property type="entry name" value="FBOX"/>
    <property type="match status" value="1"/>
</dbReference>
<dbReference type="InterPro" id="IPR032675">
    <property type="entry name" value="LRR_dom_sf"/>
</dbReference>
<evidence type="ECO:0000259" key="1">
    <source>
        <dbReference type="PROSITE" id="PS50181"/>
    </source>
</evidence>
<dbReference type="EMBL" id="ML991791">
    <property type="protein sequence ID" value="KAF2235493.1"/>
    <property type="molecule type" value="Genomic_DNA"/>
</dbReference>
<dbReference type="InterPro" id="IPR036047">
    <property type="entry name" value="F-box-like_dom_sf"/>
</dbReference>
<protein>
    <recommendedName>
        <fullName evidence="1">F-box domain-containing protein</fullName>
    </recommendedName>
</protein>
<proteinExistence type="predicted"/>
<feature type="domain" description="F-box" evidence="1">
    <location>
        <begin position="31"/>
        <end position="77"/>
    </location>
</feature>
<dbReference type="SUPFAM" id="SSF81383">
    <property type="entry name" value="F-box domain"/>
    <property type="match status" value="1"/>
</dbReference>
<dbReference type="Pfam" id="PF12937">
    <property type="entry name" value="F-box-like"/>
    <property type="match status" value="1"/>
</dbReference>
<sequence>MKQHKQRDKPSSTLPTVLSVVQENTSSSDSNTASLHLPNELWLQIFHDVDSKALFSCMLVCSNWHTLIDQALDWHTIDLTPWFYRRYNAVRLDQTSTSPKIHISDLSIEIAVQQRIVNATRLQLQIPYSEYDRVLLHFKSEVSTEMHWPVPGNLFWILFSMSQSMDNGTAKLRLRCPNLQVIQAAIDFVVVARVHDHPYVERIMPVLGNFDAVAPNLTELDLSDSHLCSYWEPSSHVLFPNSPNLRILRLDRAREFPSSRLARPLIYGGVWQWIGRCAKLEVLSLVDTIFEEYDLRCLLCIRDLHLLKELDLSWTGHLGSFPLGEQSLLRLKSYFISRMEMMLMCRNPEHQACRDVDGFVPSDAGGGTAHCELYKVKLVLRGQLISLNPTREEIRRSLNSIGRTCKVVGLNTY</sequence>
<evidence type="ECO:0000313" key="3">
    <source>
        <dbReference type="Proteomes" id="UP000800092"/>
    </source>
</evidence>
<dbReference type="Gene3D" id="1.20.1280.50">
    <property type="match status" value="1"/>
</dbReference>
<accession>A0A6A6HDC2</accession>
<name>A0A6A6HDC2_VIRVR</name>
<keyword evidence="3" id="KW-1185">Reference proteome</keyword>
<dbReference type="Proteomes" id="UP000800092">
    <property type="component" value="Unassembled WGS sequence"/>
</dbReference>
<dbReference type="AlphaFoldDB" id="A0A6A6HDC2"/>
<dbReference type="InterPro" id="IPR001810">
    <property type="entry name" value="F-box_dom"/>
</dbReference>
<evidence type="ECO:0000313" key="2">
    <source>
        <dbReference type="EMBL" id="KAF2235493.1"/>
    </source>
</evidence>
<dbReference type="CDD" id="cd09917">
    <property type="entry name" value="F-box_SF"/>
    <property type="match status" value="1"/>
</dbReference>